<dbReference type="OrthoDB" id="5835829at2759"/>
<evidence type="ECO:0000256" key="1">
    <source>
        <dbReference type="ARBA" id="ARBA00009995"/>
    </source>
</evidence>
<dbReference type="GO" id="GO:0080044">
    <property type="term" value="F:quercetin 7-O-glucosyltransferase activity"/>
    <property type="evidence" value="ECO:0007669"/>
    <property type="project" value="TreeGrafter"/>
</dbReference>
<reference evidence="6 7" key="3">
    <citation type="submission" date="2019-11" db="EMBL/GenBank/DDBJ databases">
        <title>A de novo genome assembly of a pear dwarfing rootstock.</title>
        <authorList>
            <person name="Wang F."/>
            <person name="Wang J."/>
            <person name="Li S."/>
            <person name="Zhang Y."/>
            <person name="Fang M."/>
            <person name="Ma L."/>
            <person name="Zhao Y."/>
            <person name="Jiang S."/>
        </authorList>
    </citation>
    <scope>NUCLEOTIDE SEQUENCE [LARGE SCALE GENOMIC DNA]</scope>
    <source>
        <strain evidence="6">S2</strain>
        <tissue evidence="6">Leaf</tissue>
    </source>
</reference>
<evidence type="ECO:0000256" key="5">
    <source>
        <dbReference type="RuleBase" id="RU362057"/>
    </source>
</evidence>
<keyword evidence="3 4" id="KW-0808">Transferase</keyword>
<name>A0A5N5HCV5_9ROSA</name>
<dbReference type="GO" id="GO:0080043">
    <property type="term" value="F:quercetin 3-O-glucosyltransferase activity"/>
    <property type="evidence" value="ECO:0007669"/>
    <property type="project" value="TreeGrafter"/>
</dbReference>
<dbReference type="FunFam" id="3.40.50.2000:FF:000019">
    <property type="entry name" value="Glycosyltransferase"/>
    <property type="match status" value="1"/>
</dbReference>
<dbReference type="Pfam" id="PF00201">
    <property type="entry name" value="UDPGT"/>
    <property type="match status" value="1"/>
</dbReference>
<dbReference type="PANTHER" id="PTHR11926">
    <property type="entry name" value="GLUCOSYL/GLUCURONOSYL TRANSFERASES"/>
    <property type="match status" value="1"/>
</dbReference>
<evidence type="ECO:0000256" key="4">
    <source>
        <dbReference type="RuleBase" id="RU003718"/>
    </source>
</evidence>
<dbReference type="InterPro" id="IPR002213">
    <property type="entry name" value="UDP_glucos_trans"/>
</dbReference>
<dbReference type="FunFam" id="3.40.50.2000:FF:000167">
    <property type="entry name" value="Glycosyltransferase"/>
    <property type="match status" value="1"/>
</dbReference>
<gene>
    <name evidence="6" type="ORF">D8674_025452</name>
</gene>
<evidence type="ECO:0000256" key="2">
    <source>
        <dbReference type="ARBA" id="ARBA00022676"/>
    </source>
</evidence>
<comment type="similarity">
    <text evidence="1 4">Belongs to the UDP-glycosyltransferase family.</text>
</comment>
<dbReference type="InterPro" id="IPR035595">
    <property type="entry name" value="UDP_glycos_trans_CS"/>
</dbReference>
<dbReference type="EC" id="2.4.1.-" evidence="5"/>
<protein>
    <recommendedName>
        <fullName evidence="5">Glycosyltransferase</fullName>
        <ecNumber evidence="5">2.4.1.-</ecNumber>
    </recommendedName>
</protein>
<keyword evidence="2 4" id="KW-0328">Glycosyltransferase</keyword>
<evidence type="ECO:0000256" key="3">
    <source>
        <dbReference type="ARBA" id="ARBA00022679"/>
    </source>
</evidence>
<accession>A0A5N5HCV5</accession>
<comment type="caution">
    <text evidence="6">The sequence shown here is derived from an EMBL/GenBank/DDBJ whole genome shotgun (WGS) entry which is preliminary data.</text>
</comment>
<reference evidence="6 7" key="1">
    <citation type="submission" date="2019-09" db="EMBL/GenBank/DDBJ databases">
        <authorList>
            <person name="Ou C."/>
        </authorList>
    </citation>
    <scope>NUCLEOTIDE SEQUENCE [LARGE SCALE GENOMIC DNA]</scope>
    <source>
        <strain evidence="6">S2</strain>
        <tissue evidence="6">Leaf</tissue>
    </source>
</reference>
<organism evidence="6 7">
    <name type="scientific">Pyrus ussuriensis x Pyrus communis</name>
    <dbReference type="NCBI Taxonomy" id="2448454"/>
    <lineage>
        <taxon>Eukaryota</taxon>
        <taxon>Viridiplantae</taxon>
        <taxon>Streptophyta</taxon>
        <taxon>Embryophyta</taxon>
        <taxon>Tracheophyta</taxon>
        <taxon>Spermatophyta</taxon>
        <taxon>Magnoliopsida</taxon>
        <taxon>eudicotyledons</taxon>
        <taxon>Gunneridae</taxon>
        <taxon>Pentapetalae</taxon>
        <taxon>rosids</taxon>
        <taxon>fabids</taxon>
        <taxon>Rosales</taxon>
        <taxon>Rosaceae</taxon>
        <taxon>Amygdaloideae</taxon>
        <taxon>Maleae</taxon>
        <taxon>Pyrus</taxon>
    </lineage>
</organism>
<dbReference type="Gene3D" id="3.40.50.2000">
    <property type="entry name" value="Glycogen Phosphorylase B"/>
    <property type="match status" value="2"/>
</dbReference>
<keyword evidence="7" id="KW-1185">Reference proteome</keyword>
<dbReference type="Proteomes" id="UP000327157">
    <property type="component" value="Chromosome 4"/>
</dbReference>
<dbReference type="EMBL" id="SMOL01000231">
    <property type="protein sequence ID" value="KAB2623270.1"/>
    <property type="molecule type" value="Genomic_DNA"/>
</dbReference>
<dbReference type="CDD" id="cd03784">
    <property type="entry name" value="GT1_Gtf-like"/>
    <property type="match status" value="1"/>
</dbReference>
<sequence length="474" mass="52821">MVQHRFLLVTYPAQGHINPSFQFAKRLINTTGAQVTFVTCLSARHRIGNDSIPDGLTYALFSDGYDDGFKPGDNIDHYMSELRRRGAQAITDLVVSSANEGHPYTCLICTILLPWAANVAHELHLPNVMLWIQPATVFDIYYYYFNGYKDLIRDNTGSGTNDALPCSIQLPGLPLSLTSRDLPSFMVDTNPYTFALPLFQEQMDLLERETHPTILVNTFDALEPEALKAIEKYNLIGVGPLIPTTFLDAKDPSDKSFGGDLFQKSKDSPYLEWLNLKPEGSVIYVSFGSICVLEKAQMEEIAKGLLDCGRPFLWVIRDKVDENGEDNEVKEEEEMLSCREELEELGKIVPWCSQVEVLSSPSLGCFVTHCGWNSSLESLASGVPVVAFPQWTDQGTNAKLIEDTWKTGARVTPNEKGIVTGEELNRCLDLVMGSGEIGEEMRRNAKKWKDLAREAVSEGGSSDKNLKAFLDQID</sequence>
<evidence type="ECO:0000313" key="6">
    <source>
        <dbReference type="EMBL" id="KAB2623270.1"/>
    </source>
</evidence>
<dbReference type="SUPFAM" id="SSF53756">
    <property type="entry name" value="UDP-Glycosyltransferase/glycogen phosphorylase"/>
    <property type="match status" value="1"/>
</dbReference>
<dbReference type="PROSITE" id="PS00375">
    <property type="entry name" value="UDPGT"/>
    <property type="match status" value="1"/>
</dbReference>
<proteinExistence type="inferred from homology"/>
<evidence type="ECO:0000313" key="7">
    <source>
        <dbReference type="Proteomes" id="UP000327157"/>
    </source>
</evidence>
<dbReference type="AlphaFoldDB" id="A0A5N5HCV5"/>
<dbReference type="PANTHER" id="PTHR11926:SF870">
    <property type="entry name" value="UDP-GLYCOSYLTRANSFERASE 75B1"/>
    <property type="match status" value="1"/>
</dbReference>
<reference evidence="7" key="2">
    <citation type="submission" date="2019-10" db="EMBL/GenBank/DDBJ databases">
        <title>A de novo genome assembly of a pear dwarfing rootstock.</title>
        <authorList>
            <person name="Wang F."/>
            <person name="Wang J."/>
            <person name="Li S."/>
            <person name="Zhang Y."/>
            <person name="Fang M."/>
            <person name="Ma L."/>
            <person name="Zhao Y."/>
            <person name="Jiang S."/>
        </authorList>
    </citation>
    <scope>NUCLEOTIDE SEQUENCE [LARGE SCALE GENOMIC DNA]</scope>
</reference>